<evidence type="ECO:0000259" key="1">
    <source>
        <dbReference type="Pfam" id="PF18276"/>
    </source>
</evidence>
<dbReference type="InterPro" id="IPR040840">
    <property type="entry name" value="TcA_TcB_BD"/>
</dbReference>
<dbReference type="RefSeq" id="WP_269274705.1">
    <property type="nucleotide sequence ID" value="NZ_JAPVOI010000002.1"/>
</dbReference>
<proteinExistence type="predicted"/>
<organism evidence="2 3">
    <name type="scientific">Sinorhizobium psoraleae</name>
    <dbReference type="NCBI Taxonomy" id="520838"/>
    <lineage>
        <taxon>Bacteria</taxon>
        <taxon>Pseudomonadati</taxon>
        <taxon>Pseudomonadota</taxon>
        <taxon>Alphaproteobacteria</taxon>
        <taxon>Hyphomicrobiales</taxon>
        <taxon>Rhizobiaceae</taxon>
        <taxon>Sinorhizobium/Ensifer group</taxon>
        <taxon>Sinorhizobium</taxon>
    </lineage>
</organism>
<evidence type="ECO:0000313" key="2">
    <source>
        <dbReference type="EMBL" id="MCZ4088705.1"/>
    </source>
</evidence>
<accession>A0ABT4K9T0</accession>
<dbReference type="Pfam" id="PF18276">
    <property type="entry name" value="TcA_TcB_BD"/>
    <property type="match status" value="1"/>
</dbReference>
<sequence>MRRSDLLQQLAWQRETRTFEIEKQRLANAVTELDAARQAAAAQTSLAQSRLPSAQASLDVARWRNHFARMNLITARSRETSPELFFELAQLVRDTARIYLERAVSVALAMEQAYNFENTTNIKRIRSDYGDLSGVGNLYAADFLLRDIDSFLFDTLLQTTSKSQLAIRFMSLRREFPLQYADFLRTGTMVFQTTLDQFHGDAPGSYNARIKRVAVEFAGISTTGGLIGSLTCAGVSSVRLQDGSDTQKVHLSETLMLSPMAPERSLAKLDTTSLVAGRRDGGSRERRCPVQLAARRAAARQRPATILYRRRRVGDRLFVAA</sequence>
<dbReference type="EMBL" id="JAPVOI010000002">
    <property type="protein sequence ID" value="MCZ4088705.1"/>
    <property type="molecule type" value="Genomic_DNA"/>
</dbReference>
<name>A0ABT4K9T0_9HYPH</name>
<keyword evidence="3" id="KW-1185">Reference proteome</keyword>
<protein>
    <recommendedName>
        <fullName evidence="1">Tc toxin complex TcA C-terminal TcB-binding domain-containing protein</fullName>
    </recommendedName>
</protein>
<reference evidence="2" key="1">
    <citation type="submission" date="2022-10" db="EMBL/GenBank/DDBJ databases">
        <title>Whole genome sequencing of three plant growth promoting bacteria isolated from Vachellia tortilis subsp. raddiana in Morocco.</title>
        <authorList>
            <person name="Hnini M."/>
            <person name="Zouagui R."/>
            <person name="Zouagui H."/>
            <person name="Chemao Elfihri M.-W."/>
            <person name="Ibrahimi A."/>
            <person name="Sbabou L."/>
            <person name="Aurag J."/>
        </authorList>
    </citation>
    <scope>NUCLEOTIDE SEQUENCE</scope>
    <source>
        <strain evidence="2">LMR678</strain>
    </source>
</reference>
<gene>
    <name evidence="2" type="ORF">O3W52_00890</name>
</gene>
<evidence type="ECO:0000313" key="3">
    <source>
        <dbReference type="Proteomes" id="UP001079430"/>
    </source>
</evidence>
<feature type="domain" description="Tc toxin complex TcA C-terminal TcB-binding" evidence="1">
    <location>
        <begin position="43"/>
        <end position="223"/>
    </location>
</feature>
<dbReference type="Proteomes" id="UP001079430">
    <property type="component" value="Unassembled WGS sequence"/>
</dbReference>
<comment type="caution">
    <text evidence="2">The sequence shown here is derived from an EMBL/GenBank/DDBJ whole genome shotgun (WGS) entry which is preliminary data.</text>
</comment>